<dbReference type="Proteomes" id="UP000228711">
    <property type="component" value="Unassembled WGS sequence"/>
</dbReference>
<proteinExistence type="predicted"/>
<sequence>MPKTKEKTTKEKATVLLVEDDTFLSGMYATKLTLEGFHVQLASDGEEGLRQAIAVKPDIVLLDIVLPKMDGFHVLEGIKKNPDTKNIPVILLTNLGQKDDVDRGLSLGAIDYLIKAHFMPSEVVAKVKKIVNS</sequence>
<dbReference type="InterPro" id="IPR001789">
    <property type="entry name" value="Sig_transdc_resp-reg_receiver"/>
</dbReference>
<dbReference type="PANTHER" id="PTHR44591">
    <property type="entry name" value="STRESS RESPONSE REGULATOR PROTEIN 1"/>
    <property type="match status" value="1"/>
</dbReference>
<dbReference type="Pfam" id="PF00072">
    <property type="entry name" value="Response_reg"/>
    <property type="match status" value="1"/>
</dbReference>
<feature type="domain" description="Response regulatory" evidence="3">
    <location>
        <begin position="14"/>
        <end position="130"/>
    </location>
</feature>
<organism evidence="4 5">
    <name type="scientific">Candidatus Kerfeldbacteria bacterium CG08_land_8_20_14_0_20_42_7</name>
    <dbReference type="NCBI Taxonomy" id="2014245"/>
    <lineage>
        <taxon>Bacteria</taxon>
        <taxon>Candidatus Kerfeldiibacteriota</taxon>
    </lineage>
</organism>
<dbReference type="EMBL" id="PEXV01000020">
    <property type="protein sequence ID" value="PIS41909.1"/>
    <property type="molecule type" value="Genomic_DNA"/>
</dbReference>
<dbReference type="PANTHER" id="PTHR44591:SF3">
    <property type="entry name" value="RESPONSE REGULATORY DOMAIN-CONTAINING PROTEIN"/>
    <property type="match status" value="1"/>
</dbReference>
<comment type="caution">
    <text evidence="4">The sequence shown here is derived from an EMBL/GenBank/DDBJ whole genome shotgun (WGS) entry which is preliminary data.</text>
</comment>
<reference evidence="5" key="1">
    <citation type="submission" date="2017-09" db="EMBL/GenBank/DDBJ databases">
        <title>Depth-based differentiation of microbial function through sediment-hosted aquifers and enrichment of novel symbionts in the deep terrestrial subsurface.</title>
        <authorList>
            <person name="Probst A.J."/>
            <person name="Ladd B."/>
            <person name="Jarett J.K."/>
            <person name="Geller-Mcgrath D.E."/>
            <person name="Sieber C.M.K."/>
            <person name="Emerson J.B."/>
            <person name="Anantharaman K."/>
            <person name="Thomas B.C."/>
            <person name="Malmstrom R."/>
            <person name="Stieglmeier M."/>
            <person name="Klingl A."/>
            <person name="Woyke T."/>
            <person name="Ryan C.M."/>
            <person name="Banfield J.F."/>
        </authorList>
    </citation>
    <scope>NUCLEOTIDE SEQUENCE [LARGE SCALE GENOMIC DNA]</scope>
</reference>
<dbReference type="CDD" id="cd17574">
    <property type="entry name" value="REC_OmpR"/>
    <property type="match status" value="1"/>
</dbReference>
<evidence type="ECO:0000259" key="3">
    <source>
        <dbReference type="PROSITE" id="PS50110"/>
    </source>
</evidence>
<feature type="modified residue" description="4-aspartylphosphate" evidence="2">
    <location>
        <position position="63"/>
    </location>
</feature>
<evidence type="ECO:0000256" key="1">
    <source>
        <dbReference type="ARBA" id="ARBA00022553"/>
    </source>
</evidence>
<dbReference type="InterPro" id="IPR011006">
    <property type="entry name" value="CheY-like_superfamily"/>
</dbReference>
<dbReference type="SMART" id="SM00448">
    <property type="entry name" value="REC"/>
    <property type="match status" value="1"/>
</dbReference>
<keyword evidence="1 2" id="KW-0597">Phosphoprotein</keyword>
<evidence type="ECO:0000313" key="4">
    <source>
        <dbReference type="EMBL" id="PIS41909.1"/>
    </source>
</evidence>
<evidence type="ECO:0000313" key="5">
    <source>
        <dbReference type="Proteomes" id="UP000228711"/>
    </source>
</evidence>
<evidence type="ECO:0000256" key="2">
    <source>
        <dbReference type="PROSITE-ProRule" id="PRU00169"/>
    </source>
</evidence>
<dbReference type="Gene3D" id="3.40.50.2300">
    <property type="match status" value="1"/>
</dbReference>
<dbReference type="AlphaFoldDB" id="A0A2H0YUD5"/>
<dbReference type="PROSITE" id="PS50110">
    <property type="entry name" value="RESPONSE_REGULATORY"/>
    <property type="match status" value="1"/>
</dbReference>
<gene>
    <name evidence="4" type="ORF">COT25_00575</name>
</gene>
<dbReference type="SUPFAM" id="SSF52172">
    <property type="entry name" value="CheY-like"/>
    <property type="match status" value="1"/>
</dbReference>
<dbReference type="InterPro" id="IPR050595">
    <property type="entry name" value="Bact_response_regulator"/>
</dbReference>
<accession>A0A2H0YUD5</accession>
<dbReference type="GO" id="GO:0000160">
    <property type="term" value="P:phosphorelay signal transduction system"/>
    <property type="evidence" value="ECO:0007669"/>
    <property type="project" value="InterPro"/>
</dbReference>
<name>A0A2H0YUD5_9BACT</name>
<protein>
    <submittedName>
        <fullName evidence="4">Response regulator</fullName>
    </submittedName>
</protein>